<evidence type="ECO:0000259" key="7">
    <source>
        <dbReference type="PROSITE" id="PS51900"/>
    </source>
</evidence>
<dbReference type="InterPro" id="IPR013762">
    <property type="entry name" value="Integrase-like_cat_sf"/>
</dbReference>
<dbReference type="Pfam" id="PF13356">
    <property type="entry name" value="Arm-DNA-bind_3"/>
    <property type="match status" value="1"/>
</dbReference>
<keyword evidence="2" id="KW-0229">DNA integration</keyword>
<dbReference type="Gene3D" id="1.10.443.10">
    <property type="entry name" value="Intergrase catalytic core"/>
    <property type="match status" value="1"/>
</dbReference>
<proteinExistence type="inferred from homology"/>
<evidence type="ECO:0000256" key="4">
    <source>
        <dbReference type="ARBA" id="ARBA00023172"/>
    </source>
</evidence>
<dbReference type="Gene3D" id="3.30.160.390">
    <property type="entry name" value="Integrase, DNA-binding domain"/>
    <property type="match status" value="1"/>
</dbReference>
<evidence type="ECO:0000259" key="6">
    <source>
        <dbReference type="PROSITE" id="PS51898"/>
    </source>
</evidence>
<evidence type="ECO:0000256" key="3">
    <source>
        <dbReference type="ARBA" id="ARBA00023125"/>
    </source>
</evidence>
<dbReference type="InterPro" id="IPR038488">
    <property type="entry name" value="Integrase_DNA-bd_sf"/>
</dbReference>
<evidence type="ECO:0000256" key="5">
    <source>
        <dbReference type="PROSITE-ProRule" id="PRU01248"/>
    </source>
</evidence>
<dbReference type="PROSITE" id="PS51898">
    <property type="entry name" value="TYR_RECOMBINASE"/>
    <property type="match status" value="1"/>
</dbReference>
<evidence type="ECO:0000256" key="2">
    <source>
        <dbReference type="ARBA" id="ARBA00022908"/>
    </source>
</evidence>
<keyword evidence="9" id="KW-1185">Reference proteome</keyword>
<dbReference type="Gene3D" id="1.10.150.130">
    <property type="match status" value="1"/>
</dbReference>
<dbReference type="GO" id="GO:0015074">
    <property type="term" value="P:DNA integration"/>
    <property type="evidence" value="ECO:0007669"/>
    <property type="project" value="UniProtKB-KW"/>
</dbReference>
<name>A0A975FZ23_9CAUL</name>
<feature type="domain" description="Tyr recombinase" evidence="6">
    <location>
        <begin position="216"/>
        <end position="399"/>
    </location>
</feature>
<dbReference type="PROSITE" id="PS51900">
    <property type="entry name" value="CB"/>
    <property type="match status" value="1"/>
</dbReference>
<dbReference type="SUPFAM" id="SSF56349">
    <property type="entry name" value="DNA breaking-rejoining enzymes"/>
    <property type="match status" value="1"/>
</dbReference>
<dbReference type="InterPro" id="IPR044068">
    <property type="entry name" value="CB"/>
</dbReference>
<evidence type="ECO:0000256" key="1">
    <source>
        <dbReference type="ARBA" id="ARBA00008857"/>
    </source>
</evidence>
<dbReference type="InterPro" id="IPR002104">
    <property type="entry name" value="Integrase_catalytic"/>
</dbReference>
<dbReference type="Pfam" id="PF00589">
    <property type="entry name" value="Phage_integrase"/>
    <property type="match status" value="1"/>
</dbReference>
<accession>A0A975FZ23</accession>
<evidence type="ECO:0000313" key="9">
    <source>
        <dbReference type="Proteomes" id="UP000676409"/>
    </source>
</evidence>
<dbReference type="GO" id="GO:0003677">
    <property type="term" value="F:DNA binding"/>
    <property type="evidence" value="ECO:0007669"/>
    <property type="project" value="UniProtKB-UniRule"/>
</dbReference>
<protein>
    <submittedName>
        <fullName evidence="8">Integrase arm-type DNA-binding domain-containing protein</fullName>
    </submittedName>
</protein>
<dbReference type="AlphaFoldDB" id="A0A975FZ23"/>
<keyword evidence="4" id="KW-0233">DNA recombination</keyword>
<dbReference type="InterPro" id="IPR010998">
    <property type="entry name" value="Integrase_recombinase_N"/>
</dbReference>
<dbReference type="InterPro" id="IPR050808">
    <property type="entry name" value="Phage_Integrase"/>
</dbReference>
<comment type="similarity">
    <text evidence="1">Belongs to the 'phage' integrase family.</text>
</comment>
<organism evidence="8 9">
    <name type="scientific">Phenylobacterium montanum</name>
    <dbReference type="NCBI Taxonomy" id="2823693"/>
    <lineage>
        <taxon>Bacteria</taxon>
        <taxon>Pseudomonadati</taxon>
        <taxon>Pseudomonadota</taxon>
        <taxon>Alphaproteobacteria</taxon>
        <taxon>Caulobacterales</taxon>
        <taxon>Caulobacteraceae</taxon>
        <taxon>Phenylobacterium</taxon>
    </lineage>
</organism>
<dbReference type="GO" id="GO:0006310">
    <property type="term" value="P:DNA recombination"/>
    <property type="evidence" value="ECO:0007669"/>
    <property type="project" value="UniProtKB-KW"/>
</dbReference>
<dbReference type="Proteomes" id="UP000676409">
    <property type="component" value="Chromosome"/>
</dbReference>
<evidence type="ECO:0000313" key="8">
    <source>
        <dbReference type="EMBL" id="QUD86951.1"/>
    </source>
</evidence>
<sequence length="424" mass="46459">MGAHTTRTLNRLAPAKIKTLNTPGRHSDGGGLYLVIEPTGSKRWAFIFRWKPHKGVKGPGKLREMGLGSFNAVSLARAREKAAEARGQVADGIDPIAARKAAQEVPTFGEAADAFIKARSSELRSAKSVARWERALKTYAADLRPISIDAVTTDDVLGVLNKIWTTKPESAQKARGVIEAVLDAAKAKGHRQGENPARWKGHLDHLLPRRQKLSRGHHAAMPYADVPAFVGELRQREATAALGLEFLILTAARSGEVLGAHWGEIDLKAKVWTVPAGRTKGGREHRVPLSPRAVEILEAVAKIKTGDHVFPGQVKKPAKEGEEPQDAPLSTMAFEMLLRRMKREITTHGFRSSFRDWAGEATSFPRELAEAALAHTVGDETERAYRRADALERRRKMMDAWAGYCEPKETGSNVRPMARGAAKA</sequence>
<dbReference type="PANTHER" id="PTHR30629">
    <property type="entry name" value="PROPHAGE INTEGRASE"/>
    <property type="match status" value="1"/>
</dbReference>
<dbReference type="EMBL" id="CP073078">
    <property type="protein sequence ID" value="QUD86951.1"/>
    <property type="molecule type" value="Genomic_DNA"/>
</dbReference>
<dbReference type="CDD" id="cd00801">
    <property type="entry name" value="INT_P4_C"/>
    <property type="match status" value="1"/>
</dbReference>
<feature type="domain" description="Core-binding (CB)" evidence="7">
    <location>
        <begin position="106"/>
        <end position="186"/>
    </location>
</feature>
<dbReference type="Pfam" id="PF22022">
    <property type="entry name" value="Phage_int_M"/>
    <property type="match status" value="1"/>
</dbReference>
<dbReference type="PANTHER" id="PTHR30629:SF2">
    <property type="entry name" value="PROPHAGE INTEGRASE INTS-RELATED"/>
    <property type="match status" value="1"/>
</dbReference>
<keyword evidence="3 5" id="KW-0238">DNA-binding</keyword>
<dbReference type="KEGG" id="caul:KCG34_18010"/>
<reference evidence="8" key="1">
    <citation type="submission" date="2021-04" db="EMBL/GenBank/DDBJ databases">
        <title>The complete genome sequence of Caulobacter sp. S6.</title>
        <authorList>
            <person name="Tang Y."/>
            <person name="Ouyang W."/>
            <person name="Liu Q."/>
            <person name="Huang B."/>
            <person name="Guo Z."/>
            <person name="Lei P."/>
        </authorList>
    </citation>
    <scope>NUCLEOTIDE SEQUENCE</scope>
    <source>
        <strain evidence="8">S6</strain>
    </source>
</reference>
<dbReference type="InterPro" id="IPR025166">
    <property type="entry name" value="Integrase_DNA_bind_dom"/>
</dbReference>
<dbReference type="InterPro" id="IPR053876">
    <property type="entry name" value="Phage_int_M"/>
</dbReference>
<gene>
    <name evidence="8" type="ORF">KCG34_18010</name>
</gene>
<dbReference type="InterPro" id="IPR011010">
    <property type="entry name" value="DNA_brk_join_enz"/>
</dbReference>